<evidence type="ECO:0000259" key="9">
    <source>
        <dbReference type="PROSITE" id="PS50905"/>
    </source>
</evidence>
<reference evidence="10" key="1">
    <citation type="submission" date="2024-05" db="EMBL/GenBank/DDBJ databases">
        <title>Pontimicrobium maritimus sp. nov., isolated form sea water.</title>
        <authorList>
            <person name="Muhammad N."/>
            <person name="Vuong T.Q."/>
            <person name="Han H.L."/>
            <person name="Kim S.-G."/>
        </authorList>
    </citation>
    <scope>NUCLEOTIDE SEQUENCE</scope>
    <source>
        <strain evidence="10">SW4</strain>
    </source>
</reference>
<feature type="domain" description="Ferritin-like diiron" evidence="9">
    <location>
        <begin position="1"/>
        <end position="144"/>
    </location>
</feature>
<dbReference type="RefSeq" id="WP_347925032.1">
    <property type="nucleotide sequence ID" value="NZ_CP157199.1"/>
</dbReference>
<keyword evidence="3 7" id="KW-0479">Metal-binding</keyword>
<gene>
    <name evidence="10" type="ORF">ABGB03_03990</name>
</gene>
<evidence type="ECO:0000256" key="6">
    <source>
        <dbReference type="ARBA" id="ARBA00054546"/>
    </source>
</evidence>
<dbReference type="GO" id="GO:0008199">
    <property type="term" value="F:ferric iron binding"/>
    <property type="evidence" value="ECO:0007669"/>
    <property type="project" value="InterPro"/>
</dbReference>
<keyword evidence="4" id="KW-0560">Oxidoreductase</keyword>
<dbReference type="Pfam" id="PF00210">
    <property type="entry name" value="Ferritin"/>
    <property type="match status" value="1"/>
</dbReference>
<dbReference type="SUPFAM" id="SSF47240">
    <property type="entry name" value="Ferritin-like"/>
    <property type="match status" value="1"/>
</dbReference>
<comment type="catalytic activity">
    <reaction evidence="8">
        <text>4 Fe(2+) + O2 + 6 H2O = 4 iron(III) oxide-hydroxide + 12 H(+)</text>
        <dbReference type="Rhea" id="RHEA:11972"/>
        <dbReference type="ChEBI" id="CHEBI:15377"/>
        <dbReference type="ChEBI" id="CHEBI:15378"/>
        <dbReference type="ChEBI" id="CHEBI:15379"/>
        <dbReference type="ChEBI" id="CHEBI:29033"/>
        <dbReference type="ChEBI" id="CHEBI:78619"/>
        <dbReference type="EC" id="1.16.3.2"/>
    </reaction>
</comment>
<comment type="similarity">
    <text evidence="1 8">Belongs to the ferritin family. Prokaryotic subfamily.</text>
</comment>
<evidence type="ECO:0000313" key="10">
    <source>
        <dbReference type="EMBL" id="XBG62066.1"/>
    </source>
</evidence>
<feature type="binding site" evidence="7">
    <location>
        <position position="93"/>
    </location>
    <ligand>
        <name>Fe cation</name>
        <dbReference type="ChEBI" id="CHEBI:24875"/>
        <label>1</label>
    </ligand>
</feature>
<dbReference type="CDD" id="cd01055">
    <property type="entry name" value="Nonheme_Ferritin"/>
    <property type="match status" value="1"/>
</dbReference>
<evidence type="ECO:0000256" key="5">
    <source>
        <dbReference type="ARBA" id="ARBA00023004"/>
    </source>
</evidence>
<comment type="function">
    <text evidence="6">May alleviate iron toxicity in the presence of oxygen.</text>
</comment>
<dbReference type="GO" id="GO:0016491">
    <property type="term" value="F:oxidoreductase activity"/>
    <property type="evidence" value="ECO:0007669"/>
    <property type="project" value="UniProtKB-KW"/>
</dbReference>
<dbReference type="InterPro" id="IPR009078">
    <property type="entry name" value="Ferritin-like_SF"/>
</dbReference>
<accession>A0AAU7BVA5</accession>
<dbReference type="GO" id="GO:0042802">
    <property type="term" value="F:identical protein binding"/>
    <property type="evidence" value="ECO:0007669"/>
    <property type="project" value="UniProtKB-ARBA"/>
</dbReference>
<evidence type="ECO:0000256" key="1">
    <source>
        <dbReference type="ARBA" id="ARBA00006950"/>
    </source>
</evidence>
<proteinExistence type="inferred from homology"/>
<name>A0AAU7BVA5_9FLAO</name>
<sequence length="168" mass="19658">MNQVIEQLLNDQVKFEAKASMQYLAMASWADTKGYNGVADFFYAQSEEERVHMIKLVKFINERSGNVIVPNLEKPKSDYKSLNELFESFLESEMFVTQQINHIIFECLHHKDYNVHNFMQWYVTEQLEEEAVARTLLDKLNIIGEDKSGHYLFDRDINTIAQTNQNPA</sequence>
<comment type="function">
    <text evidence="8">Iron-storage protein.</text>
</comment>
<dbReference type="GO" id="GO:0005737">
    <property type="term" value="C:cytoplasm"/>
    <property type="evidence" value="ECO:0007669"/>
    <property type="project" value="UniProtKB-SubCell"/>
</dbReference>
<dbReference type="InterPro" id="IPR041719">
    <property type="entry name" value="Ferritin_prok"/>
</dbReference>
<dbReference type="FunFam" id="1.20.1260.10:FF:000001">
    <property type="entry name" value="Non-heme ferritin"/>
    <property type="match status" value="1"/>
</dbReference>
<dbReference type="PROSITE" id="PS50905">
    <property type="entry name" value="FERRITIN_LIKE"/>
    <property type="match status" value="1"/>
</dbReference>
<keyword evidence="5 7" id="KW-0408">Iron</keyword>
<dbReference type="InterPro" id="IPR009040">
    <property type="entry name" value="Ferritin-like_diiron"/>
</dbReference>
<protein>
    <recommendedName>
        <fullName evidence="8">Ferritin</fullName>
        <ecNumber evidence="8">1.16.3.2</ecNumber>
    </recommendedName>
</protein>
<dbReference type="InterPro" id="IPR001519">
    <property type="entry name" value="Ferritin"/>
</dbReference>
<keyword evidence="2 8" id="KW-0409">Iron storage</keyword>
<dbReference type="GO" id="GO:0006826">
    <property type="term" value="P:iron ion transport"/>
    <property type="evidence" value="ECO:0007669"/>
    <property type="project" value="InterPro"/>
</dbReference>
<evidence type="ECO:0000256" key="4">
    <source>
        <dbReference type="ARBA" id="ARBA00023002"/>
    </source>
</evidence>
<organism evidence="10">
    <name type="scientific">Pontimicrobium sp. SW4</name>
    <dbReference type="NCBI Taxonomy" id="3153519"/>
    <lineage>
        <taxon>Bacteria</taxon>
        <taxon>Pseudomonadati</taxon>
        <taxon>Bacteroidota</taxon>
        <taxon>Flavobacteriia</taxon>
        <taxon>Flavobacteriales</taxon>
        <taxon>Flavobacteriaceae</taxon>
        <taxon>Pontimicrobium</taxon>
    </lineage>
</organism>
<dbReference type="AlphaFoldDB" id="A0AAU7BVA5"/>
<feature type="binding site" evidence="7">
    <location>
        <position position="52"/>
    </location>
    <ligand>
        <name>Fe cation</name>
        <dbReference type="ChEBI" id="CHEBI:24875"/>
        <label>1</label>
    </ligand>
</feature>
<evidence type="ECO:0000256" key="7">
    <source>
        <dbReference type="PIRSR" id="PIRSR601519-1"/>
    </source>
</evidence>
<evidence type="ECO:0000256" key="8">
    <source>
        <dbReference type="RuleBase" id="RU361145"/>
    </source>
</evidence>
<dbReference type="EC" id="1.16.3.2" evidence="8"/>
<evidence type="ECO:0000256" key="2">
    <source>
        <dbReference type="ARBA" id="ARBA00022434"/>
    </source>
</evidence>
<dbReference type="Gene3D" id="1.20.1260.10">
    <property type="match status" value="1"/>
</dbReference>
<dbReference type="PANTHER" id="PTHR11431">
    <property type="entry name" value="FERRITIN"/>
    <property type="match status" value="1"/>
</dbReference>
<feature type="binding site" evidence="7">
    <location>
        <position position="16"/>
    </location>
    <ligand>
        <name>Fe cation</name>
        <dbReference type="ChEBI" id="CHEBI:24875"/>
        <label>1</label>
    </ligand>
</feature>
<comment type="subcellular location">
    <subcellularLocation>
        <location evidence="8">Cytoplasm</location>
    </subcellularLocation>
</comment>
<dbReference type="InterPro" id="IPR012347">
    <property type="entry name" value="Ferritin-like"/>
</dbReference>
<dbReference type="GO" id="GO:0008198">
    <property type="term" value="F:ferrous iron binding"/>
    <property type="evidence" value="ECO:0007669"/>
    <property type="project" value="TreeGrafter"/>
</dbReference>
<dbReference type="PANTHER" id="PTHR11431:SF127">
    <property type="entry name" value="BACTERIAL NON-HEME FERRITIN"/>
    <property type="match status" value="1"/>
</dbReference>
<evidence type="ECO:0000256" key="3">
    <source>
        <dbReference type="ARBA" id="ARBA00022723"/>
    </source>
</evidence>
<dbReference type="EMBL" id="CP157199">
    <property type="protein sequence ID" value="XBG62066.1"/>
    <property type="molecule type" value="Genomic_DNA"/>
</dbReference>
<feature type="binding site" evidence="7">
    <location>
        <position position="49"/>
    </location>
    <ligand>
        <name>Fe cation</name>
        <dbReference type="ChEBI" id="CHEBI:24875"/>
        <label>1</label>
    </ligand>
</feature>
<keyword evidence="8" id="KW-0963">Cytoplasm</keyword>
<dbReference type="GO" id="GO:0006879">
    <property type="term" value="P:intracellular iron ion homeostasis"/>
    <property type="evidence" value="ECO:0007669"/>
    <property type="project" value="UniProtKB-KW"/>
</dbReference>
<dbReference type="InterPro" id="IPR008331">
    <property type="entry name" value="Ferritin_DPS_dom"/>
</dbReference>
<feature type="binding site" evidence="7">
    <location>
        <position position="126"/>
    </location>
    <ligand>
        <name>Fe cation</name>
        <dbReference type="ChEBI" id="CHEBI:24875"/>
        <label>1</label>
    </ligand>
</feature>